<protein>
    <submittedName>
        <fullName evidence="2">Hemolymph protein</fullName>
    </submittedName>
</protein>
<accession>A0A146KKE1</accession>
<feature type="chain" id="PRO_5007526629" evidence="1">
    <location>
        <begin position="18"/>
        <end position="101"/>
    </location>
</feature>
<dbReference type="PANTHER" id="PTHR20997">
    <property type="entry name" value="EG:BACR42I17.2 PROTEIN-RELATED"/>
    <property type="match status" value="1"/>
</dbReference>
<organism evidence="2">
    <name type="scientific">Lygus hesperus</name>
    <name type="common">Western plant bug</name>
    <dbReference type="NCBI Taxonomy" id="30085"/>
    <lineage>
        <taxon>Eukaryota</taxon>
        <taxon>Metazoa</taxon>
        <taxon>Ecdysozoa</taxon>
        <taxon>Arthropoda</taxon>
        <taxon>Hexapoda</taxon>
        <taxon>Insecta</taxon>
        <taxon>Pterygota</taxon>
        <taxon>Neoptera</taxon>
        <taxon>Paraneoptera</taxon>
        <taxon>Hemiptera</taxon>
        <taxon>Heteroptera</taxon>
        <taxon>Panheteroptera</taxon>
        <taxon>Cimicomorpha</taxon>
        <taxon>Miridae</taxon>
        <taxon>Mirini</taxon>
        <taxon>Lygus</taxon>
    </lineage>
</organism>
<feature type="signal peptide" evidence="1">
    <location>
        <begin position="1"/>
        <end position="17"/>
    </location>
</feature>
<feature type="non-terminal residue" evidence="2">
    <location>
        <position position="101"/>
    </location>
</feature>
<dbReference type="Pfam" id="PF07165">
    <property type="entry name" value="DUF1397"/>
    <property type="match status" value="1"/>
</dbReference>
<reference evidence="2" key="1">
    <citation type="journal article" date="2016" name="Gigascience">
        <title>De novo construction of an expanded transcriptome assembly for the western tarnished plant bug, Lygus hesperus.</title>
        <authorList>
            <person name="Tassone E.E."/>
            <person name="Geib S.M."/>
            <person name="Hall B."/>
            <person name="Fabrick J.A."/>
            <person name="Brent C.S."/>
            <person name="Hull J.J."/>
        </authorList>
    </citation>
    <scope>NUCLEOTIDE SEQUENCE</scope>
</reference>
<gene>
    <name evidence="2" type="primary">P27K_0</name>
    <name evidence="2" type="ORF">g.98123</name>
</gene>
<evidence type="ECO:0000313" key="2">
    <source>
        <dbReference type="EMBL" id="JAP97060.1"/>
    </source>
</evidence>
<dbReference type="InterPro" id="IPR009832">
    <property type="entry name" value="DUF1397"/>
</dbReference>
<dbReference type="PANTHER" id="PTHR20997:SF2">
    <property type="entry name" value="EG:BACR42I17.2 PROTEIN-RELATED"/>
    <property type="match status" value="1"/>
</dbReference>
<dbReference type="EMBL" id="GDHC01021568">
    <property type="protein sequence ID" value="JAP97060.1"/>
    <property type="molecule type" value="Transcribed_RNA"/>
</dbReference>
<dbReference type="AlphaFoldDB" id="A0A146KKE1"/>
<proteinExistence type="predicted"/>
<sequence length="101" mass="11281">KMHKILGLFVLIGVVCAGDIFQTLPAIPNFDDVANVEGAIKDKCVQHGGDKAFKNLKAVAVELQSYVMQNYEFGTIKKELEEARKTGSMDEVFKKYCDKRP</sequence>
<evidence type="ECO:0000256" key="1">
    <source>
        <dbReference type="SAM" id="SignalP"/>
    </source>
</evidence>
<name>A0A146KKE1_LYGHE</name>
<feature type="non-terminal residue" evidence="2">
    <location>
        <position position="1"/>
    </location>
</feature>
<keyword evidence="1" id="KW-0732">Signal</keyword>